<dbReference type="InterPro" id="IPR051788">
    <property type="entry name" value="MFS_Transporter"/>
</dbReference>
<dbReference type="Proteomes" id="UP001595765">
    <property type="component" value="Unassembled WGS sequence"/>
</dbReference>
<evidence type="ECO:0000256" key="6">
    <source>
        <dbReference type="SAM" id="Phobius"/>
    </source>
</evidence>
<dbReference type="CDD" id="cd17393">
    <property type="entry name" value="MFS_MosC_like"/>
    <property type="match status" value="1"/>
</dbReference>
<comment type="subcellular location">
    <subcellularLocation>
        <location evidence="1">Cell membrane</location>
        <topology evidence="1">Multi-pass membrane protein</topology>
    </subcellularLocation>
</comment>
<name>A0ABV8HMU2_9ACTN</name>
<evidence type="ECO:0000256" key="2">
    <source>
        <dbReference type="ARBA" id="ARBA00022692"/>
    </source>
</evidence>
<dbReference type="RefSeq" id="WP_386427659.1">
    <property type="nucleotide sequence ID" value="NZ_JBHSBB010000007.1"/>
</dbReference>
<dbReference type="SUPFAM" id="SSF103473">
    <property type="entry name" value="MFS general substrate transporter"/>
    <property type="match status" value="1"/>
</dbReference>
<sequence>MPTLNKIGTVFSPFPRSHHTPATDPALRRLRVALTAFFAVDGFLFAGWVVRIPAIKAQVGASAGQLGLALLGVSAGAVATMVLTGRLCRAFGSERVTVVTGVLLSLSIALPPRTHSALALGLVLLCFGISYGGMNVAMNSVAVDLVAALRRPVMSGFHAAYSMGGLLGAGIGGILAPHLSPATHLLLLTPIGLLAVVVAGRVLVAHPLRGPVTRAAVTVARVADGQVADASAAEAAAPSPAAELAPDEPREGPEPAVVVRPSTLLVAVFGLIAACTAYGEGALAEWGPLHIQQDLHGGAGIAAAGYACVTLAMTLGRLSGTALLLRLGQTRALVLGGLVACTGMLIGALAPVIPLVMIGFAITGLGLANLFPTAIARAGELTGPSGVAAASTLGYGGMLLGPPSIGFLADAFGLPTALTTVSLLAAVAAGIAYAARNSGATA</sequence>
<dbReference type="Pfam" id="PF07690">
    <property type="entry name" value="MFS_1"/>
    <property type="match status" value="1"/>
</dbReference>
<dbReference type="EMBL" id="JBHSBB010000007">
    <property type="protein sequence ID" value="MFC4031486.1"/>
    <property type="molecule type" value="Genomic_DNA"/>
</dbReference>
<feature type="transmembrane region" description="Helical" evidence="6">
    <location>
        <begin position="299"/>
        <end position="320"/>
    </location>
</feature>
<accession>A0ABV8HMU2</accession>
<evidence type="ECO:0000313" key="8">
    <source>
        <dbReference type="EMBL" id="MFC4031486.1"/>
    </source>
</evidence>
<feature type="transmembrane region" description="Helical" evidence="6">
    <location>
        <begin position="117"/>
        <end position="138"/>
    </location>
</feature>
<evidence type="ECO:0000256" key="5">
    <source>
        <dbReference type="SAM" id="MobiDB-lite"/>
    </source>
</evidence>
<keyword evidence="4 6" id="KW-0472">Membrane</keyword>
<dbReference type="InterPro" id="IPR036259">
    <property type="entry name" value="MFS_trans_sf"/>
</dbReference>
<feature type="transmembrane region" description="Helical" evidence="6">
    <location>
        <begin position="332"/>
        <end position="350"/>
    </location>
</feature>
<feature type="compositionally biased region" description="Low complexity" evidence="5">
    <location>
        <begin position="234"/>
        <end position="244"/>
    </location>
</feature>
<feature type="transmembrane region" description="Helical" evidence="6">
    <location>
        <begin position="159"/>
        <end position="179"/>
    </location>
</feature>
<gene>
    <name evidence="8" type="ORF">ACFO3J_08340</name>
</gene>
<keyword evidence="3 6" id="KW-1133">Transmembrane helix</keyword>
<feature type="transmembrane region" description="Helical" evidence="6">
    <location>
        <begin position="356"/>
        <end position="375"/>
    </location>
</feature>
<feature type="region of interest" description="Disordered" evidence="5">
    <location>
        <begin position="234"/>
        <end position="254"/>
    </location>
</feature>
<dbReference type="InterPro" id="IPR020846">
    <property type="entry name" value="MFS_dom"/>
</dbReference>
<feature type="transmembrane region" description="Helical" evidence="6">
    <location>
        <begin position="32"/>
        <end position="50"/>
    </location>
</feature>
<feature type="transmembrane region" description="Helical" evidence="6">
    <location>
        <begin position="185"/>
        <end position="204"/>
    </location>
</feature>
<feature type="domain" description="Major facilitator superfamily (MFS) profile" evidence="7">
    <location>
        <begin position="28"/>
        <end position="440"/>
    </location>
</feature>
<evidence type="ECO:0000259" key="7">
    <source>
        <dbReference type="PROSITE" id="PS50850"/>
    </source>
</evidence>
<dbReference type="PANTHER" id="PTHR23514">
    <property type="entry name" value="BYPASS OF STOP CODON PROTEIN 6"/>
    <property type="match status" value="1"/>
</dbReference>
<keyword evidence="2 6" id="KW-0812">Transmembrane</keyword>
<evidence type="ECO:0000256" key="4">
    <source>
        <dbReference type="ARBA" id="ARBA00023136"/>
    </source>
</evidence>
<dbReference type="PROSITE" id="PS50850">
    <property type="entry name" value="MFS"/>
    <property type="match status" value="1"/>
</dbReference>
<keyword evidence="9" id="KW-1185">Reference proteome</keyword>
<evidence type="ECO:0000256" key="1">
    <source>
        <dbReference type="ARBA" id="ARBA00004651"/>
    </source>
</evidence>
<protein>
    <submittedName>
        <fullName evidence="8">MFS transporter</fullName>
    </submittedName>
</protein>
<feature type="transmembrane region" description="Helical" evidence="6">
    <location>
        <begin position="387"/>
        <end position="408"/>
    </location>
</feature>
<feature type="transmembrane region" description="Helical" evidence="6">
    <location>
        <begin position="257"/>
        <end position="279"/>
    </location>
</feature>
<dbReference type="InterPro" id="IPR011701">
    <property type="entry name" value="MFS"/>
</dbReference>
<evidence type="ECO:0000313" key="9">
    <source>
        <dbReference type="Proteomes" id="UP001595765"/>
    </source>
</evidence>
<dbReference type="Gene3D" id="1.20.1250.20">
    <property type="entry name" value="MFS general substrate transporter like domains"/>
    <property type="match status" value="1"/>
</dbReference>
<proteinExistence type="predicted"/>
<evidence type="ECO:0000256" key="3">
    <source>
        <dbReference type="ARBA" id="ARBA00022989"/>
    </source>
</evidence>
<dbReference type="PANTHER" id="PTHR23514:SF13">
    <property type="entry name" value="INNER MEMBRANE PROTEIN YBJJ"/>
    <property type="match status" value="1"/>
</dbReference>
<feature type="transmembrane region" description="Helical" evidence="6">
    <location>
        <begin position="414"/>
        <end position="435"/>
    </location>
</feature>
<comment type="caution">
    <text evidence="8">The sequence shown here is derived from an EMBL/GenBank/DDBJ whole genome shotgun (WGS) entry which is preliminary data.</text>
</comment>
<organism evidence="8 9">
    <name type="scientific">Streptomyces polygonati</name>
    <dbReference type="NCBI Taxonomy" id="1617087"/>
    <lineage>
        <taxon>Bacteria</taxon>
        <taxon>Bacillati</taxon>
        <taxon>Actinomycetota</taxon>
        <taxon>Actinomycetes</taxon>
        <taxon>Kitasatosporales</taxon>
        <taxon>Streptomycetaceae</taxon>
        <taxon>Streptomyces</taxon>
    </lineage>
</organism>
<reference evidence="9" key="1">
    <citation type="journal article" date="2019" name="Int. J. Syst. Evol. Microbiol.">
        <title>The Global Catalogue of Microorganisms (GCM) 10K type strain sequencing project: providing services to taxonomists for standard genome sequencing and annotation.</title>
        <authorList>
            <consortium name="The Broad Institute Genomics Platform"/>
            <consortium name="The Broad Institute Genome Sequencing Center for Infectious Disease"/>
            <person name="Wu L."/>
            <person name="Ma J."/>
        </authorList>
    </citation>
    <scope>NUCLEOTIDE SEQUENCE [LARGE SCALE GENOMIC DNA]</scope>
    <source>
        <strain evidence="9">CGMCC 4.7237</strain>
    </source>
</reference>
<feature type="transmembrane region" description="Helical" evidence="6">
    <location>
        <begin position="62"/>
        <end position="83"/>
    </location>
</feature>
<feature type="transmembrane region" description="Helical" evidence="6">
    <location>
        <begin position="95"/>
        <end position="111"/>
    </location>
</feature>